<feature type="signal peptide" evidence="2">
    <location>
        <begin position="1"/>
        <end position="17"/>
    </location>
</feature>
<accession>A0A8B8DK98</accession>
<protein>
    <submittedName>
        <fullName evidence="4">Uncharacterized protein LOC111126876</fullName>
    </submittedName>
    <submittedName>
        <fullName evidence="5">Uncharacterized protein LOC111127621</fullName>
    </submittedName>
</protein>
<name>A0A8B8DK98_CRAVI</name>
<feature type="region of interest" description="Disordered" evidence="1">
    <location>
        <begin position="75"/>
        <end position="95"/>
    </location>
</feature>
<keyword evidence="3" id="KW-1185">Reference proteome</keyword>
<dbReference type="GeneID" id="111127621"/>
<feature type="compositionally biased region" description="Polar residues" evidence="1">
    <location>
        <begin position="82"/>
        <end position="95"/>
    </location>
</feature>
<evidence type="ECO:0000313" key="5">
    <source>
        <dbReference type="RefSeq" id="XP_022328587.1"/>
    </source>
</evidence>
<evidence type="ECO:0000256" key="2">
    <source>
        <dbReference type="SAM" id="SignalP"/>
    </source>
</evidence>
<gene>
    <name evidence="5" type="primary">LOC111127621</name>
    <name evidence="4" type="synonym">LOC111126876</name>
</gene>
<evidence type="ECO:0000256" key="1">
    <source>
        <dbReference type="SAM" id="MobiDB-lite"/>
    </source>
</evidence>
<proteinExistence type="predicted"/>
<dbReference type="Proteomes" id="UP000694844">
    <property type="component" value="Chromosome 3"/>
</dbReference>
<sequence>MNGIIIVVVTVLGCAYAQMESPMALAMLSGGLRGSASSGGMMDPMSLALLGGTGNSKMLRMMTLMNMMNKNEPTPADASANAVAQPQATQDNTSVNPMMNTLMTLSLCKISETAGDHRFCTPFTCKLESLRRYTNPNLLQCQQMMGCCFRDMKSMYIANMMKGL</sequence>
<dbReference type="OrthoDB" id="6142110at2759"/>
<keyword evidence="2" id="KW-0732">Signal</keyword>
<feature type="chain" id="PRO_5044666311" evidence="2">
    <location>
        <begin position="18"/>
        <end position="164"/>
    </location>
</feature>
<evidence type="ECO:0000313" key="3">
    <source>
        <dbReference type="Proteomes" id="UP000694844"/>
    </source>
</evidence>
<dbReference type="RefSeq" id="XP_022328587.1">
    <property type="nucleotide sequence ID" value="XM_022472879.1"/>
</dbReference>
<dbReference type="RefSeq" id="XP_022327494.1">
    <property type="nucleotide sequence ID" value="XM_022471786.1"/>
</dbReference>
<dbReference type="KEGG" id="cvn:111127621"/>
<reference evidence="4 5" key="1">
    <citation type="submission" date="2025-04" db="UniProtKB">
        <authorList>
            <consortium name="RefSeq"/>
        </authorList>
    </citation>
    <scope>IDENTIFICATION</scope>
    <source>
        <tissue evidence="4 5">Whole sample</tissue>
    </source>
</reference>
<dbReference type="KEGG" id="cvn:111126876"/>
<evidence type="ECO:0000313" key="4">
    <source>
        <dbReference type="RefSeq" id="XP_022327494.1"/>
    </source>
</evidence>
<organism evidence="3 5">
    <name type="scientific">Crassostrea virginica</name>
    <name type="common">Eastern oyster</name>
    <dbReference type="NCBI Taxonomy" id="6565"/>
    <lineage>
        <taxon>Eukaryota</taxon>
        <taxon>Metazoa</taxon>
        <taxon>Spiralia</taxon>
        <taxon>Lophotrochozoa</taxon>
        <taxon>Mollusca</taxon>
        <taxon>Bivalvia</taxon>
        <taxon>Autobranchia</taxon>
        <taxon>Pteriomorphia</taxon>
        <taxon>Ostreida</taxon>
        <taxon>Ostreoidea</taxon>
        <taxon>Ostreidae</taxon>
        <taxon>Crassostrea</taxon>
    </lineage>
</organism>
<dbReference type="AlphaFoldDB" id="A0A8B8DK98"/>